<accession>A3DLA2</accession>
<dbReference type="HOGENOM" id="CLU_052600_0_0_2"/>
<dbReference type="PANTHER" id="PTHR43649:SF33">
    <property type="entry name" value="POLYGALACTURONAN_RHAMNOGALACTURONAN-BINDING PROTEIN YTCQ"/>
    <property type="match status" value="1"/>
</dbReference>
<dbReference type="InterPro" id="IPR006059">
    <property type="entry name" value="SBP"/>
</dbReference>
<dbReference type="InterPro" id="IPR050490">
    <property type="entry name" value="Bact_solute-bd_prot1"/>
</dbReference>
<dbReference type="KEGG" id="smr:Smar_0299"/>
<dbReference type="eggNOG" id="arCOG00153">
    <property type="taxonomic scope" value="Archaea"/>
</dbReference>
<reference evidence="7 8" key="2">
    <citation type="journal article" date="2009" name="Stand. Genomic Sci.">
        <title>Complete genome sequence of Staphylothermus marinus Stetter and Fiala 1986 type strain F1.</title>
        <authorList>
            <person name="Anderson I.J."/>
            <person name="Sun H."/>
            <person name="Lapidus A."/>
            <person name="Copeland A."/>
            <person name="Glavina Del Rio T."/>
            <person name="Tice H."/>
            <person name="Dalin E."/>
            <person name="Lucas S."/>
            <person name="Barry K."/>
            <person name="Land M."/>
            <person name="Richardson P."/>
            <person name="Huber H."/>
            <person name="Kyrpides N.C."/>
        </authorList>
    </citation>
    <scope>NUCLEOTIDE SEQUENCE [LARGE SCALE GENOMIC DNA]</scope>
    <source>
        <strain evidence="8">ATCC 43588 / DSM 3639 / JCM 9404 / F1</strain>
    </source>
</reference>
<keyword evidence="4" id="KW-0564">Palmitate</keyword>
<feature type="transmembrane region" description="Helical" evidence="6">
    <location>
        <begin position="12"/>
        <end position="30"/>
    </location>
</feature>
<dbReference type="RefSeq" id="WP_011838603.1">
    <property type="nucleotide sequence ID" value="NC_009033.1"/>
</dbReference>
<evidence type="ECO:0000256" key="3">
    <source>
        <dbReference type="ARBA" id="ARBA00023136"/>
    </source>
</evidence>
<keyword evidence="8" id="KW-1185">Reference proteome</keyword>
<evidence type="ECO:0000313" key="7">
    <source>
        <dbReference type="EMBL" id="ABN69412.1"/>
    </source>
</evidence>
<name>A3DLA2_STAMF</name>
<dbReference type="PANTHER" id="PTHR43649">
    <property type="entry name" value="ARABINOSE-BINDING PROTEIN-RELATED"/>
    <property type="match status" value="1"/>
</dbReference>
<organism evidence="7 8">
    <name type="scientific">Staphylothermus marinus (strain ATCC 43588 / DSM 3639 / JCM 9404 / F1)</name>
    <dbReference type="NCBI Taxonomy" id="399550"/>
    <lineage>
        <taxon>Archaea</taxon>
        <taxon>Thermoproteota</taxon>
        <taxon>Thermoprotei</taxon>
        <taxon>Desulfurococcales</taxon>
        <taxon>Desulfurococcaceae</taxon>
        <taxon>Staphylothermus</taxon>
    </lineage>
</organism>
<gene>
    <name evidence="7" type="ordered locus">Smar_0299</name>
</gene>
<evidence type="ECO:0000256" key="6">
    <source>
        <dbReference type="SAM" id="Phobius"/>
    </source>
</evidence>
<keyword evidence="5" id="KW-0449">Lipoprotein</keyword>
<keyword evidence="6" id="KW-0812">Transmembrane</keyword>
<evidence type="ECO:0000256" key="1">
    <source>
        <dbReference type="ARBA" id="ARBA00022475"/>
    </source>
</evidence>
<dbReference type="Gene3D" id="3.40.190.10">
    <property type="entry name" value="Periplasmic binding protein-like II"/>
    <property type="match status" value="1"/>
</dbReference>
<keyword evidence="2" id="KW-0732">Signal</keyword>
<evidence type="ECO:0000313" key="8">
    <source>
        <dbReference type="Proteomes" id="UP000000254"/>
    </source>
</evidence>
<dbReference type="Pfam" id="PF01547">
    <property type="entry name" value="SBP_bac_1"/>
    <property type="match status" value="1"/>
</dbReference>
<dbReference type="AlphaFoldDB" id="A3DLA2"/>
<keyword evidence="1" id="KW-1003">Cell membrane</keyword>
<dbReference type="EMBL" id="CP000575">
    <property type="protein sequence ID" value="ABN69412.1"/>
    <property type="molecule type" value="Genomic_DNA"/>
</dbReference>
<evidence type="ECO:0000256" key="4">
    <source>
        <dbReference type="ARBA" id="ARBA00023139"/>
    </source>
</evidence>
<keyword evidence="6" id="KW-1133">Transmembrane helix</keyword>
<dbReference type="STRING" id="399550.Smar_0299"/>
<protein>
    <submittedName>
        <fullName evidence="7">Extracellular solute-binding protein, family 1</fullName>
    </submittedName>
</protein>
<dbReference type="GeneID" id="4906945"/>
<sequence>MGYEAISKTIAIIITIIVIVAIAGGAYWWYTSTQQQQQVTITWASTQLVPPQEQAFVKGELLPPFTQETGIKVEFVGLSYDELNTRLQSEMQSGKVTIDLIGELHGGIDYFASQGWIEDLSKFPALSGRTFPDVLEKYSHIHGIKAYVPWMTATYVMVVNKKAWDYLPPGLTKEDVMKGTDKWTYDALLAWAKNLYEKTGGPKLGFPAGPNGLFVRFLHGYLYPSFTGAQVKNFNSTDAVAMWQYLKELWKYVVPESTTYDAMADPLLRGDVWIAWDHTARIKDAIEQKPDQFDVVPVPRGPKGRGFILVVVGLAIPKGAPHEDAAWKLIDYLTRPETQVKVLEKVGFFPTVKEASAKVPAGPLQVLAKGVIAQESTSDALVALIPSLGAKGGDFKQIYLTAFEKIVLNNEDIKSTLDSLYPQLINLFQSQNLPLPPPDQPVG</sequence>
<proteinExistence type="predicted"/>
<evidence type="ECO:0000256" key="2">
    <source>
        <dbReference type="ARBA" id="ARBA00022729"/>
    </source>
</evidence>
<keyword evidence="3 6" id="KW-0472">Membrane</keyword>
<evidence type="ECO:0000256" key="5">
    <source>
        <dbReference type="ARBA" id="ARBA00023288"/>
    </source>
</evidence>
<dbReference type="OrthoDB" id="84725at2157"/>
<dbReference type="Proteomes" id="UP000000254">
    <property type="component" value="Chromosome"/>
</dbReference>
<reference evidence="8" key="1">
    <citation type="journal article" date="2009" name="BMC Genomics">
        <title>The complete genome sequence of Staphylothermus marinus reveals differences in sulfur metabolism among heterotrophic Crenarchaeota.</title>
        <authorList>
            <person name="Anderson I.J."/>
            <person name="Dharmarajan L."/>
            <person name="Rodriguez J."/>
            <person name="Hooper S."/>
            <person name="Porat I."/>
            <person name="Ulrich L.E."/>
            <person name="Elkins J.G."/>
            <person name="Mavromatis K."/>
            <person name="Sun H."/>
            <person name="Land M."/>
            <person name="Lapidus A."/>
            <person name="Lucas S."/>
            <person name="Barry K."/>
            <person name="Huber H."/>
            <person name="Zhulin I.B."/>
            <person name="Whitman W.B."/>
            <person name="Mukhopadhyay B."/>
            <person name="Woese C."/>
            <person name="Bristow J."/>
            <person name="Kyrpides N."/>
        </authorList>
    </citation>
    <scope>NUCLEOTIDE SEQUENCE [LARGE SCALE GENOMIC DNA]</scope>
    <source>
        <strain evidence="8">ATCC 43588 / DSM 3639 / JCM 9404 / F1</strain>
    </source>
</reference>
<dbReference type="SUPFAM" id="SSF53850">
    <property type="entry name" value="Periplasmic binding protein-like II"/>
    <property type="match status" value="1"/>
</dbReference>